<sequence>MLPIELSCGDEEPTAWKTATKDAQQGLPQRTRMVRVNHLTDDAVVQATTTQVKNAFADMAATELSFEVNGGTSVNTCSVKDLITMASPHDTVAALGLDPSCAENPLLLHDTIHKGLLRLGWSV</sequence>
<dbReference type="KEGG" id="trr:M419DRAFT_4545"/>
<proteinExistence type="predicted"/>
<protein>
    <submittedName>
        <fullName evidence="1">Uncharacterized protein</fullName>
    </submittedName>
</protein>
<dbReference type="HOGENOM" id="CLU_2016863_0_0_1"/>
<dbReference type="EMBL" id="KI911139">
    <property type="protein sequence ID" value="ETS06259.1"/>
    <property type="molecule type" value="Genomic_DNA"/>
</dbReference>
<dbReference type="AlphaFoldDB" id="A0A024SJG8"/>
<evidence type="ECO:0000313" key="2">
    <source>
        <dbReference type="Proteomes" id="UP000024376"/>
    </source>
</evidence>
<accession>A0A024SJG8</accession>
<evidence type="ECO:0000313" key="1">
    <source>
        <dbReference type="EMBL" id="ETS06259.1"/>
    </source>
</evidence>
<reference evidence="2" key="1">
    <citation type="journal article" date="2013" name="Ind. Biotechnol.">
        <title>Comparative genomics analysis of Trichoderma reesei strains.</title>
        <authorList>
            <person name="Koike H."/>
            <person name="Aerts A."/>
            <person name="LaButti K."/>
            <person name="Grigoriev I.V."/>
            <person name="Baker S.E."/>
        </authorList>
    </citation>
    <scope>NUCLEOTIDE SEQUENCE [LARGE SCALE GENOMIC DNA]</scope>
    <source>
        <strain evidence="2">ATCC 56765 / BCRC 32924 / NRRL 11460 / Rut C-30</strain>
    </source>
</reference>
<dbReference type="Proteomes" id="UP000024376">
    <property type="component" value="Unassembled WGS sequence"/>
</dbReference>
<gene>
    <name evidence="1" type="ORF">M419DRAFT_4545</name>
</gene>
<organism evidence="1 2">
    <name type="scientific">Hypocrea jecorina (strain ATCC 56765 / BCRC 32924 / NRRL 11460 / Rut C-30)</name>
    <name type="common">Trichoderma reesei</name>
    <dbReference type="NCBI Taxonomy" id="1344414"/>
    <lineage>
        <taxon>Eukaryota</taxon>
        <taxon>Fungi</taxon>
        <taxon>Dikarya</taxon>
        <taxon>Ascomycota</taxon>
        <taxon>Pezizomycotina</taxon>
        <taxon>Sordariomycetes</taxon>
        <taxon>Hypocreomycetidae</taxon>
        <taxon>Hypocreales</taxon>
        <taxon>Hypocreaceae</taxon>
        <taxon>Trichoderma</taxon>
    </lineage>
</organism>
<name>A0A024SJG8_HYPJR</name>